<feature type="chain" id="PRO_5035207307" evidence="1">
    <location>
        <begin position="18"/>
        <end position="61"/>
    </location>
</feature>
<organism evidence="2 3">
    <name type="scientific">Allacma fusca</name>
    <dbReference type="NCBI Taxonomy" id="39272"/>
    <lineage>
        <taxon>Eukaryota</taxon>
        <taxon>Metazoa</taxon>
        <taxon>Ecdysozoa</taxon>
        <taxon>Arthropoda</taxon>
        <taxon>Hexapoda</taxon>
        <taxon>Collembola</taxon>
        <taxon>Symphypleona</taxon>
        <taxon>Sminthuridae</taxon>
        <taxon>Allacma</taxon>
    </lineage>
</organism>
<dbReference type="EMBL" id="CAJVCH010164302">
    <property type="protein sequence ID" value="CAG7728484.1"/>
    <property type="molecule type" value="Genomic_DNA"/>
</dbReference>
<proteinExistence type="predicted"/>
<dbReference type="AlphaFoldDB" id="A0A8J2K237"/>
<keyword evidence="1" id="KW-0732">Signal</keyword>
<evidence type="ECO:0000313" key="3">
    <source>
        <dbReference type="Proteomes" id="UP000708208"/>
    </source>
</evidence>
<reference evidence="2" key="1">
    <citation type="submission" date="2021-06" db="EMBL/GenBank/DDBJ databases">
        <authorList>
            <person name="Hodson N. C."/>
            <person name="Mongue J. A."/>
            <person name="Jaron S. K."/>
        </authorList>
    </citation>
    <scope>NUCLEOTIDE SEQUENCE</scope>
</reference>
<evidence type="ECO:0000256" key="1">
    <source>
        <dbReference type="SAM" id="SignalP"/>
    </source>
</evidence>
<comment type="caution">
    <text evidence="2">The sequence shown here is derived from an EMBL/GenBank/DDBJ whole genome shotgun (WGS) entry which is preliminary data.</text>
</comment>
<sequence length="61" mass="7025">WIWFFLIMNLAVGGTNSYFQDNLLNSKKPWTNSSPQAALDFWNSHSDWPPLLGRRKCCPPG</sequence>
<gene>
    <name evidence="2" type="ORF">AFUS01_LOCUS17258</name>
</gene>
<name>A0A8J2K237_9HEXA</name>
<accession>A0A8J2K237</accession>
<protein>
    <submittedName>
        <fullName evidence="2">Uncharacterized protein</fullName>
    </submittedName>
</protein>
<dbReference type="Proteomes" id="UP000708208">
    <property type="component" value="Unassembled WGS sequence"/>
</dbReference>
<evidence type="ECO:0000313" key="2">
    <source>
        <dbReference type="EMBL" id="CAG7728484.1"/>
    </source>
</evidence>
<keyword evidence="3" id="KW-1185">Reference proteome</keyword>
<feature type="signal peptide" evidence="1">
    <location>
        <begin position="1"/>
        <end position="17"/>
    </location>
</feature>
<feature type="non-terminal residue" evidence="2">
    <location>
        <position position="1"/>
    </location>
</feature>
<dbReference type="OrthoDB" id="4781at2759"/>